<dbReference type="AlphaFoldDB" id="A0A015LSP8"/>
<keyword evidence="2" id="KW-1185">Reference proteome</keyword>
<dbReference type="OrthoDB" id="2310764at2759"/>
<reference evidence="1 2" key="1">
    <citation type="submission" date="2014-02" db="EMBL/GenBank/DDBJ databases">
        <title>Single nucleus genome sequencing reveals high similarity among nuclei of an endomycorrhizal fungus.</title>
        <authorList>
            <person name="Lin K."/>
            <person name="Geurts R."/>
            <person name="Zhang Z."/>
            <person name="Limpens E."/>
            <person name="Saunders D.G."/>
            <person name="Mu D."/>
            <person name="Pang E."/>
            <person name="Cao H."/>
            <person name="Cha H."/>
            <person name="Lin T."/>
            <person name="Zhou Q."/>
            <person name="Shang Y."/>
            <person name="Li Y."/>
            <person name="Ivanov S."/>
            <person name="Sharma T."/>
            <person name="Velzen R.V."/>
            <person name="Ruijter N.D."/>
            <person name="Aanen D.K."/>
            <person name="Win J."/>
            <person name="Kamoun S."/>
            <person name="Bisseling T."/>
            <person name="Huang S."/>
        </authorList>
    </citation>
    <scope>NUCLEOTIDE SEQUENCE [LARGE SCALE GENOMIC DNA]</scope>
    <source>
        <strain evidence="2">DAOM197198w</strain>
    </source>
</reference>
<dbReference type="Proteomes" id="UP000022910">
    <property type="component" value="Unassembled WGS sequence"/>
</dbReference>
<evidence type="ECO:0000313" key="2">
    <source>
        <dbReference type="Proteomes" id="UP000022910"/>
    </source>
</evidence>
<organism evidence="1 2">
    <name type="scientific">Rhizophagus irregularis (strain DAOM 197198w)</name>
    <name type="common">Glomus intraradices</name>
    <dbReference type="NCBI Taxonomy" id="1432141"/>
    <lineage>
        <taxon>Eukaryota</taxon>
        <taxon>Fungi</taxon>
        <taxon>Fungi incertae sedis</taxon>
        <taxon>Mucoromycota</taxon>
        <taxon>Glomeromycotina</taxon>
        <taxon>Glomeromycetes</taxon>
        <taxon>Glomerales</taxon>
        <taxon>Glomeraceae</taxon>
        <taxon>Rhizophagus</taxon>
    </lineage>
</organism>
<dbReference type="HOGENOM" id="CLU_149525_0_0_1"/>
<name>A0A015LSP8_RHIIW</name>
<comment type="caution">
    <text evidence="1">The sequence shown here is derived from an EMBL/GenBank/DDBJ whole genome shotgun (WGS) entry which is preliminary data.</text>
</comment>
<sequence length="157" mass="18280">MDAFQIIYTDLYQNQLAVVVPYPPPFDDNINHGEKFQILKEAIERAKRFRNRILLLTNLFYMGHFLEKEMTGTLRSYYVQQLSIHYRTSAIRTYYIFELPGVAQITRTTQTTSTMIRQLSHEEYQKLVTESIGILTGVEIFAGDDVTNDQSRDKNSA</sequence>
<accession>A0A015LSP8</accession>
<evidence type="ECO:0000313" key="1">
    <source>
        <dbReference type="EMBL" id="EXX57693.1"/>
    </source>
</evidence>
<protein>
    <submittedName>
        <fullName evidence="1">Uncharacterized protein</fullName>
    </submittedName>
</protein>
<dbReference type="EMBL" id="JEMT01027292">
    <property type="protein sequence ID" value="EXX57693.1"/>
    <property type="molecule type" value="Genomic_DNA"/>
</dbReference>
<gene>
    <name evidence="1" type="ORF">RirG_204790</name>
</gene>
<dbReference type="SMR" id="A0A015LSP8"/>
<proteinExistence type="predicted"/>